<reference evidence="5 6" key="1">
    <citation type="journal article" date="2018" name="Front. Microbiol.">
        <title>Genome-Wide Analysis of Corynespora cassiicola Leaf Fall Disease Putative Effectors.</title>
        <authorList>
            <person name="Lopez D."/>
            <person name="Ribeiro S."/>
            <person name="Label P."/>
            <person name="Fumanal B."/>
            <person name="Venisse J.S."/>
            <person name="Kohler A."/>
            <person name="de Oliveira R.R."/>
            <person name="Labutti K."/>
            <person name="Lipzen A."/>
            <person name="Lail K."/>
            <person name="Bauer D."/>
            <person name="Ohm R.A."/>
            <person name="Barry K.W."/>
            <person name="Spatafora J."/>
            <person name="Grigoriev I.V."/>
            <person name="Martin F.M."/>
            <person name="Pujade-Renaud V."/>
        </authorList>
    </citation>
    <scope>NUCLEOTIDE SEQUENCE [LARGE SCALE GENOMIC DNA]</scope>
    <source>
        <strain evidence="5 6">Philippines</strain>
    </source>
</reference>
<dbReference type="OrthoDB" id="3738511at2759"/>
<dbReference type="Pfam" id="PF00069">
    <property type="entry name" value="Pkinase"/>
    <property type="match status" value="1"/>
</dbReference>
<proteinExistence type="inferred from homology"/>
<dbReference type="SUPFAM" id="SSF56112">
    <property type="entry name" value="Protein kinase-like (PK-like)"/>
    <property type="match status" value="1"/>
</dbReference>
<dbReference type="EMBL" id="KZ678161">
    <property type="protein sequence ID" value="PSN59201.1"/>
    <property type="molecule type" value="Genomic_DNA"/>
</dbReference>
<dbReference type="InterPro" id="IPR051931">
    <property type="entry name" value="PAK3-like"/>
</dbReference>
<feature type="domain" description="Protein kinase" evidence="4">
    <location>
        <begin position="6"/>
        <end position="223"/>
    </location>
</feature>
<dbReference type="Gene3D" id="1.10.510.10">
    <property type="entry name" value="Transferase(Phosphotransferase) domain 1"/>
    <property type="match status" value="1"/>
</dbReference>
<evidence type="ECO:0000313" key="5">
    <source>
        <dbReference type="EMBL" id="PSN59201.1"/>
    </source>
</evidence>
<keyword evidence="5" id="KW-0808">Transferase</keyword>
<dbReference type="GO" id="GO:0004672">
    <property type="term" value="F:protein kinase activity"/>
    <property type="evidence" value="ECO:0007669"/>
    <property type="project" value="InterPro"/>
</dbReference>
<evidence type="ECO:0000256" key="1">
    <source>
        <dbReference type="ARBA" id="ARBA00008874"/>
    </source>
</evidence>
<dbReference type="SMART" id="SM00220">
    <property type="entry name" value="S_TKc"/>
    <property type="match status" value="1"/>
</dbReference>
<evidence type="ECO:0000256" key="3">
    <source>
        <dbReference type="ARBA" id="ARBA00022840"/>
    </source>
</evidence>
<evidence type="ECO:0000256" key="2">
    <source>
        <dbReference type="ARBA" id="ARBA00022741"/>
    </source>
</evidence>
<keyword evidence="6" id="KW-1185">Reference proteome</keyword>
<keyword evidence="5" id="KW-0418">Kinase</keyword>
<evidence type="ECO:0000259" key="4">
    <source>
        <dbReference type="PROSITE" id="PS50011"/>
    </source>
</evidence>
<gene>
    <name evidence="5" type="ORF">BS50DRAFT_449566</name>
</gene>
<dbReference type="PANTHER" id="PTHR45832:SF22">
    <property type="entry name" value="SERINE_THREONINE-PROTEIN KINASE SAMKA-RELATED"/>
    <property type="match status" value="1"/>
</dbReference>
<accession>A0A2T2N180</accession>
<keyword evidence="3" id="KW-0067">ATP-binding</keyword>
<dbReference type="PROSITE" id="PS50011">
    <property type="entry name" value="PROTEIN_KINASE_DOM"/>
    <property type="match status" value="1"/>
</dbReference>
<feature type="non-terminal residue" evidence="5">
    <location>
        <position position="1"/>
    </location>
</feature>
<dbReference type="AlphaFoldDB" id="A0A2T2N180"/>
<dbReference type="InterPro" id="IPR000719">
    <property type="entry name" value="Prot_kinase_dom"/>
</dbReference>
<feature type="non-terminal residue" evidence="5">
    <location>
        <position position="223"/>
    </location>
</feature>
<protein>
    <submittedName>
        <fullName evidence="5">Kinase-like protein</fullName>
    </submittedName>
</protein>
<dbReference type="PANTHER" id="PTHR45832">
    <property type="entry name" value="SERINE/THREONINE-PROTEIN KINASE SAMKA-RELATED-RELATED"/>
    <property type="match status" value="1"/>
</dbReference>
<dbReference type="Proteomes" id="UP000240883">
    <property type="component" value="Unassembled WGS sequence"/>
</dbReference>
<organism evidence="5 6">
    <name type="scientific">Corynespora cassiicola Philippines</name>
    <dbReference type="NCBI Taxonomy" id="1448308"/>
    <lineage>
        <taxon>Eukaryota</taxon>
        <taxon>Fungi</taxon>
        <taxon>Dikarya</taxon>
        <taxon>Ascomycota</taxon>
        <taxon>Pezizomycotina</taxon>
        <taxon>Dothideomycetes</taxon>
        <taxon>Pleosporomycetidae</taxon>
        <taxon>Pleosporales</taxon>
        <taxon>Corynesporascaceae</taxon>
        <taxon>Corynespora</taxon>
    </lineage>
</organism>
<evidence type="ECO:0000313" key="6">
    <source>
        <dbReference type="Proteomes" id="UP000240883"/>
    </source>
</evidence>
<dbReference type="STRING" id="1448308.A0A2T2N180"/>
<dbReference type="InterPro" id="IPR011009">
    <property type="entry name" value="Kinase-like_dom_sf"/>
</dbReference>
<name>A0A2T2N180_CORCC</name>
<keyword evidence="2" id="KW-0547">Nucleotide-binding</keyword>
<sequence length="223" mass="25568">SPWSSYEEIHSLRLGIDFWVTYAERRAFPYEEYSIRHFPGILDEDKLQILQKIRHPNFVTVVDIFQFEEATHVVFEHMPISLHDLSKISNRIDTIRLAAILGQVVNGLVYLSDNGLEHGSLTCSNILVSRKGEVKIAGFECCHSRVSEKNENPDIRALKHIAAVLMGESVNRRETVSITDPYRWDFAAVDFVAVTTSATSVEELKKHPLLKLPWKQEQIKRLV</sequence>
<comment type="similarity">
    <text evidence="1">Belongs to the protein kinase superfamily. STE Ser/Thr protein kinase family. STE20 subfamily.</text>
</comment>
<dbReference type="GO" id="GO:0005524">
    <property type="term" value="F:ATP binding"/>
    <property type="evidence" value="ECO:0007669"/>
    <property type="project" value="UniProtKB-KW"/>
</dbReference>